<evidence type="ECO:0000256" key="1">
    <source>
        <dbReference type="ARBA" id="ARBA00009924"/>
    </source>
</evidence>
<dbReference type="NCBIfam" id="TIGR03709">
    <property type="entry name" value="PPK2_rel_1"/>
    <property type="match status" value="1"/>
</dbReference>
<keyword evidence="3 5" id="KW-0418">Kinase</keyword>
<dbReference type="KEGG" id="rlc:K227x_30630"/>
<evidence type="ECO:0000256" key="3">
    <source>
        <dbReference type="ARBA" id="ARBA00022777"/>
    </source>
</evidence>
<dbReference type="InterPro" id="IPR022488">
    <property type="entry name" value="PPK2-related"/>
</dbReference>
<dbReference type="GO" id="GO:0008976">
    <property type="term" value="F:polyphosphate kinase activity"/>
    <property type="evidence" value="ECO:0007669"/>
    <property type="project" value="InterPro"/>
</dbReference>
<dbReference type="PANTHER" id="PTHR34383:SF3">
    <property type="entry name" value="POLYPHOSPHATE:AMP PHOSPHOTRANSFERASE"/>
    <property type="match status" value="1"/>
</dbReference>
<dbReference type="OrthoDB" id="9775224at2"/>
<evidence type="ECO:0000259" key="4">
    <source>
        <dbReference type="Pfam" id="PF03976"/>
    </source>
</evidence>
<dbReference type="AlphaFoldDB" id="A0A517NC00"/>
<evidence type="ECO:0000313" key="6">
    <source>
        <dbReference type="Proteomes" id="UP000318538"/>
    </source>
</evidence>
<dbReference type="Gene3D" id="3.40.50.300">
    <property type="entry name" value="P-loop containing nucleotide triphosphate hydrolases"/>
    <property type="match status" value="1"/>
</dbReference>
<dbReference type="InterPro" id="IPR027417">
    <property type="entry name" value="P-loop_NTPase"/>
</dbReference>
<name>A0A517NC00_9BACT</name>
<accession>A0A517NC00</accession>
<comment type="similarity">
    <text evidence="1">Belongs to the polyphosphate kinase 2 (PPK2) family. Class I subfamily.</text>
</comment>
<dbReference type="InterPro" id="IPR022300">
    <property type="entry name" value="PPK2-rel_1"/>
</dbReference>
<dbReference type="Proteomes" id="UP000318538">
    <property type="component" value="Chromosome"/>
</dbReference>
<dbReference type="InterPro" id="IPR016898">
    <property type="entry name" value="Polyphosphate_phosphotransfera"/>
</dbReference>
<keyword evidence="6" id="KW-1185">Reference proteome</keyword>
<organism evidence="5 6">
    <name type="scientific">Rubripirellula lacrimiformis</name>
    <dbReference type="NCBI Taxonomy" id="1930273"/>
    <lineage>
        <taxon>Bacteria</taxon>
        <taxon>Pseudomonadati</taxon>
        <taxon>Planctomycetota</taxon>
        <taxon>Planctomycetia</taxon>
        <taxon>Pirellulales</taxon>
        <taxon>Pirellulaceae</taxon>
        <taxon>Rubripirellula</taxon>
    </lineage>
</organism>
<dbReference type="Pfam" id="PF03976">
    <property type="entry name" value="PPK2"/>
    <property type="match status" value="1"/>
</dbReference>
<dbReference type="SUPFAM" id="SSF52540">
    <property type="entry name" value="P-loop containing nucleoside triphosphate hydrolases"/>
    <property type="match status" value="1"/>
</dbReference>
<reference evidence="5 6" key="1">
    <citation type="submission" date="2019-02" db="EMBL/GenBank/DDBJ databases">
        <title>Deep-cultivation of Planctomycetes and their phenomic and genomic characterization uncovers novel biology.</title>
        <authorList>
            <person name="Wiegand S."/>
            <person name="Jogler M."/>
            <person name="Boedeker C."/>
            <person name="Pinto D."/>
            <person name="Vollmers J."/>
            <person name="Rivas-Marin E."/>
            <person name="Kohn T."/>
            <person name="Peeters S.H."/>
            <person name="Heuer A."/>
            <person name="Rast P."/>
            <person name="Oberbeckmann S."/>
            <person name="Bunk B."/>
            <person name="Jeske O."/>
            <person name="Meyerdierks A."/>
            <person name="Storesund J.E."/>
            <person name="Kallscheuer N."/>
            <person name="Luecker S."/>
            <person name="Lage O.M."/>
            <person name="Pohl T."/>
            <person name="Merkel B.J."/>
            <person name="Hornburger P."/>
            <person name="Mueller R.-W."/>
            <person name="Bruemmer F."/>
            <person name="Labrenz M."/>
            <person name="Spormann A.M."/>
            <person name="Op den Camp H."/>
            <person name="Overmann J."/>
            <person name="Amann R."/>
            <person name="Jetten M.S.M."/>
            <person name="Mascher T."/>
            <person name="Medema M.H."/>
            <person name="Devos D.P."/>
            <person name="Kaster A.-K."/>
            <person name="Ovreas L."/>
            <person name="Rohde M."/>
            <person name="Galperin M.Y."/>
            <person name="Jogler C."/>
        </authorList>
    </citation>
    <scope>NUCLEOTIDE SEQUENCE [LARGE SCALE GENOMIC DNA]</scope>
    <source>
        <strain evidence="5 6">K22_7</strain>
    </source>
</reference>
<dbReference type="GO" id="GO:0006797">
    <property type="term" value="P:polyphosphate metabolic process"/>
    <property type="evidence" value="ECO:0007669"/>
    <property type="project" value="InterPro"/>
</dbReference>
<evidence type="ECO:0000256" key="2">
    <source>
        <dbReference type="ARBA" id="ARBA00022679"/>
    </source>
</evidence>
<dbReference type="PANTHER" id="PTHR34383">
    <property type="entry name" value="POLYPHOSPHATE:AMP PHOSPHOTRANSFERASE-RELATED"/>
    <property type="match status" value="1"/>
</dbReference>
<sequence length="279" mass="32555">MDFVKRHIVSPGKTPHLKTVETDESGPFKDKDAAKQFTAETVDKIRDLQYRMFVEQKQSLLVVLQAPDAAGKDGLIRKVLGQMNPQGCRTYPFKVPSSSERAHDFLWRIHKATPAAGMVSVFNRSHYEDVLVVRVEDLVPKSVWSKRYDIINHFEEGLMERGTKILKFYLHISPEEQLSRFKKRLENPDKHWKLNVGDYAARDKWKDYREAYEEVLDKCSTRDAPWFVIPADHKWYRDASVASIVHDTLVKMDPQMPPVDVDLDEVRQLYERELNQQRG</sequence>
<gene>
    <name evidence="5" type="ORF">K227x_30630</name>
</gene>
<proteinExistence type="inferred from homology"/>
<protein>
    <submittedName>
        <fullName evidence="5">Polyphosphate kinase 2 (PPK2)</fullName>
    </submittedName>
</protein>
<dbReference type="PIRSF" id="PIRSF028756">
    <property type="entry name" value="PPK2_prd"/>
    <property type="match status" value="1"/>
</dbReference>
<evidence type="ECO:0000313" key="5">
    <source>
        <dbReference type="EMBL" id="QDT04669.1"/>
    </source>
</evidence>
<feature type="domain" description="Polyphosphate kinase-2-related" evidence="4">
    <location>
        <begin position="30"/>
        <end position="255"/>
    </location>
</feature>
<keyword evidence="2" id="KW-0808">Transferase</keyword>
<dbReference type="EMBL" id="CP036525">
    <property type="protein sequence ID" value="QDT04669.1"/>
    <property type="molecule type" value="Genomic_DNA"/>
</dbReference>